<dbReference type="EMBL" id="JABWDY010040209">
    <property type="protein sequence ID" value="KAF5178301.1"/>
    <property type="molecule type" value="Genomic_DNA"/>
</dbReference>
<dbReference type="AlphaFoldDB" id="A0A7J6V0M9"/>
<dbReference type="OrthoDB" id="1243493at2759"/>
<dbReference type="Proteomes" id="UP000554482">
    <property type="component" value="Unassembled WGS sequence"/>
</dbReference>
<gene>
    <name evidence="1" type="ORF">FRX31_032111</name>
</gene>
<comment type="caution">
    <text evidence="1">The sequence shown here is derived from an EMBL/GenBank/DDBJ whole genome shotgun (WGS) entry which is preliminary data.</text>
</comment>
<evidence type="ECO:0000313" key="2">
    <source>
        <dbReference type="Proteomes" id="UP000554482"/>
    </source>
</evidence>
<keyword evidence="2" id="KW-1185">Reference proteome</keyword>
<reference evidence="1 2" key="1">
    <citation type="submission" date="2020-06" db="EMBL/GenBank/DDBJ databases">
        <title>Transcriptomic and genomic resources for Thalictrum thalictroides and T. hernandezii: Facilitating candidate gene discovery in an emerging model plant lineage.</title>
        <authorList>
            <person name="Arias T."/>
            <person name="Riano-Pachon D.M."/>
            <person name="Di Stilio V.S."/>
        </authorList>
    </citation>
    <scope>NUCLEOTIDE SEQUENCE [LARGE SCALE GENOMIC DNA]</scope>
    <source>
        <strain evidence="2">cv. WT478/WT964</strain>
        <tissue evidence="1">Leaves</tissue>
    </source>
</reference>
<evidence type="ECO:0000313" key="1">
    <source>
        <dbReference type="EMBL" id="KAF5178301.1"/>
    </source>
</evidence>
<accession>A0A7J6V0M9</accession>
<name>A0A7J6V0M9_THATH</name>
<protein>
    <submittedName>
        <fullName evidence="1">Uncharacterized protein</fullName>
    </submittedName>
</protein>
<sequence length="88" mass="10220">MVIHAFRLKLCWRLITTDSLWATFMRQKYIRGRPLKSIPLSTRASKSWKDCWRCLNELVDLSTWDFGPGNFSLGKENWGGMSISKHGS</sequence>
<proteinExistence type="predicted"/>
<organism evidence="1 2">
    <name type="scientific">Thalictrum thalictroides</name>
    <name type="common">Rue-anemone</name>
    <name type="synonym">Anemone thalictroides</name>
    <dbReference type="NCBI Taxonomy" id="46969"/>
    <lineage>
        <taxon>Eukaryota</taxon>
        <taxon>Viridiplantae</taxon>
        <taxon>Streptophyta</taxon>
        <taxon>Embryophyta</taxon>
        <taxon>Tracheophyta</taxon>
        <taxon>Spermatophyta</taxon>
        <taxon>Magnoliopsida</taxon>
        <taxon>Ranunculales</taxon>
        <taxon>Ranunculaceae</taxon>
        <taxon>Thalictroideae</taxon>
        <taxon>Thalictrum</taxon>
    </lineage>
</organism>